<proteinExistence type="predicted"/>
<name>A0A117LBG0_9THEO</name>
<sequence length="40" mass="4507">MSQVQKPGYHGICGVFSFLLTSIYRYLNIVVIKVGEEDDS</sequence>
<evidence type="ECO:0000313" key="3">
    <source>
        <dbReference type="Proteomes" id="UP000053326"/>
    </source>
</evidence>
<keyword evidence="1" id="KW-0812">Transmembrane</keyword>
<comment type="caution">
    <text evidence="2">The sequence shown here is derived from an EMBL/GenBank/DDBJ whole genome shotgun (WGS) entry which is preliminary data.</text>
</comment>
<reference evidence="3" key="1">
    <citation type="journal article" date="2015" name="MBio">
        <title>Genome-Resolved Metagenomic Analysis Reveals Roles for Candidate Phyla and Other Microbial Community Members in Biogeochemical Transformations in Oil Reservoirs.</title>
        <authorList>
            <person name="Hu P."/>
            <person name="Tom L."/>
            <person name="Singh A."/>
            <person name="Thomas B.C."/>
            <person name="Baker B.J."/>
            <person name="Piceno Y.M."/>
            <person name="Andersen G.L."/>
            <person name="Banfield J.F."/>
        </authorList>
    </citation>
    <scope>NUCLEOTIDE SEQUENCE [LARGE SCALE GENOMIC DNA]</scope>
</reference>
<accession>A0A117LBG0</accession>
<organism evidence="2 3">
    <name type="scientific">Thermacetogenium phaeum</name>
    <dbReference type="NCBI Taxonomy" id="85874"/>
    <lineage>
        <taxon>Bacteria</taxon>
        <taxon>Bacillati</taxon>
        <taxon>Bacillota</taxon>
        <taxon>Clostridia</taxon>
        <taxon>Thermoanaerobacterales</taxon>
        <taxon>Thermoanaerobacteraceae</taxon>
        <taxon>Thermacetogenium</taxon>
    </lineage>
</organism>
<dbReference type="AlphaFoldDB" id="A0A117LBG0"/>
<dbReference type="Proteomes" id="UP000053326">
    <property type="component" value="Unassembled WGS sequence"/>
</dbReference>
<dbReference type="EMBL" id="LGFO01000028">
    <property type="protein sequence ID" value="KUK36906.1"/>
    <property type="molecule type" value="Genomic_DNA"/>
</dbReference>
<gene>
    <name evidence="2" type="ORF">XD66_0387</name>
</gene>
<evidence type="ECO:0000256" key="1">
    <source>
        <dbReference type="SAM" id="Phobius"/>
    </source>
</evidence>
<protein>
    <submittedName>
        <fullName evidence="2">Uncharacterized protein</fullName>
    </submittedName>
</protein>
<keyword evidence="1" id="KW-1133">Transmembrane helix</keyword>
<keyword evidence="1" id="KW-0472">Membrane</keyword>
<feature type="transmembrane region" description="Helical" evidence="1">
    <location>
        <begin position="7"/>
        <end position="27"/>
    </location>
</feature>
<evidence type="ECO:0000313" key="2">
    <source>
        <dbReference type="EMBL" id="KUK36906.1"/>
    </source>
</evidence>